<reference evidence="2 3" key="1">
    <citation type="submission" date="2019-07" db="EMBL/GenBank/DDBJ databases">
        <title>Ln-dependent methylotrophs.</title>
        <authorList>
            <person name="Tani A."/>
        </authorList>
    </citation>
    <scope>NUCLEOTIDE SEQUENCE [LARGE SCALE GENOMIC DNA]</scope>
    <source>
        <strain evidence="2 3">SM12</strain>
    </source>
</reference>
<accession>A0A549TG32</accession>
<gene>
    <name evidence="2" type="ORF">FNA46_03905</name>
</gene>
<dbReference type="Proteomes" id="UP000316801">
    <property type="component" value="Unassembled WGS sequence"/>
</dbReference>
<comment type="caution">
    <text evidence="2">The sequence shown here is derived from an EMBL/GenBank/DDBJ whole genome shotgun (WGS) entry which is preliminary data.</text>
</comment>
<protein>
    <submittedName>
        <fullName evidence="2">Uncharacterized protein</fullName>
    </submittedName>
</protein>
<organism evidence="2 3">
    <name type="scientific">Rhizobium straminoryzae</name>
    <dbReference type="NCBI Taxonomy" id="1387186"/>
    <lineage>
        <taxon>Bacteria</taxon>
        <taxon>Pseudomonadati</taxon>
        <taxon>Pseudomonadota</taxon>
        <taxon>Alphaproteobacteria</taxon>
        <taxon>Hyphomicrobiales</taxon>
        <taxon>Rhizobiaceae</taxon>
        <taxon>Rhizobium/Agrobacterium group</taxon>
        <taxon>Rhizobium</taxon>
    </lineage>
</organism>
<proteinExistence type="predicted"/>
<dbReference type="RefSeq" id="WP_142881038.1">
    <property type="nucleotide sequence ID" value="NZ_VJMG01000009.1"/>
</dbReference>
<sequence>MPYFLRITSALVADDSPVRGAFLERMRHENPRLYGVSAQRPDMSEESRRIIVERVIARLDRHGMSLDTDPRFLALIEGWVSGSLSMSEVRAGFLAQLQDRQAAVRLRYRSVMSPRHGAISAGNEKGRSTLAGSALSDLDGIERAAEPQQEAIDTGDGR</sequence>
<name>A0A549TG32_9HYPH</name>
<dbReference type="EMBL" id="VJMG01000009">
    <property type="protein sequence ID" value="TRL41544.1"/>
    <property type="molecule type" value="Genomic_DNA"/>
</dbReference>
<dbReference type="AlphaFoldDB" id="A0A549TG32"/>
<keyword evidence="3" id="KW-1185">Reference proteome</keyword>
<evidence type="ECO:0000256" key="1">
    <source>
        <dbReference type="SAM" id="MobiDB-lite"/>
    </source>
</evidence>
<evidence type="ECO:0000313" key="3">
    <source>
        <dbReference type="Proteomes" id="UP000316801"/>
    </source>
</evidence>
<evidence type="ECO:0000313" key="2">
    <source>
        <dbReference type="EMBL" id="TRL41544.1"/>
    </source>
</evidence>
<feature type="region of interest" description="Disordered" evidence="1">
    <location>
        <begin position="117"/>
        <end position="158"/>
    </location>
</feature>